<proteinExistence type="predicted"/>
<evidence type="ECO:0000256" key="1">
    <source>
        <dbReference type="SAM" id="MobiDB-lite"/>
    </source>
</evidence>
<organism evidence="2 3">
    <name type="scientific">Roseburia intestinalis</name>
    <dbReference type="NCBI Taxonomy" id="166486"/>
    <lineage>
        <taxon>Bacteria</taxon>
        <taxon>Bacillati</taxon>
        <taxon>Bacillota</taxon>
        <taxon>Clostridia</taxon>
        <taxon>Lachnospirales</taxon>
        <taxon>Lachnospiraceae</taxon>
        <taxon>Roseburia</taxon>
    </lineage>
</organism>
<protein>
    <submittedName>
        <fullName evidence="2">Uncharacterized protein</fullName>
    </submittedName>
</protein>
<feature type="compositionally biased region" description="Basic and acidic residues" evidence="1">
    <location>
        <begin position="231"/>
        <end position="240"/>
    </location>
</feature>
<feature type="region of interest" description="Disordered" evidence="1">
    <location>
        <begin position="219"/>
        <end position="240"/>
    </location>
</feature>
<dbReference type="Proteomes" id="UP000284051">
    <property type="component" value="Unassembled WGS sequence"/>
</dbReference>
<dbReference type="EMBL" id="QRID01000005">
    <property type="protein sequence ID" value="RHG29382.1"/>
    <property type="molecule type" value="Genomic_DNA"/>
</dbReference>
<accession>A0A3R6I7X3</accession>
<evidence type="ECO:0000313" key="2">
    <source>
        <dbReference type="EMBL" id="RHG29382.1"/>
    </source>
</evidence>
<name>A0A3R6I7X3_9FIRM</name>
<gene>
    <name evidence="2" type="ORF">DW264_07295</name>
</gene>
<evidence type="ECO:0000313" key="3">
    <source>
        <dbReference type="Proteomes" id="UP000284051"/>
    </source>
</evidence>
<comment type="caution">
    <text evidence="2">The sequence shown here is derived from an EMBL/GenBank/DDBJ whole genome shotgun (WGS) entry which is preliminary data.</text>
</comment>
<dbReference type="RefSeq" id="WP_118772263.1">
    <property type="nucleotide sequence ID" value="NZ_QRID01000005.1"/>
</dbReference>
<sequence length="240" mass="28527">MDWAEYLTHFTYLVEGLKDYRDELSKKHSDIDQKICDILHYIELCETDDNEAADLVELLRVCRENRRDIKDELQRIEYFQNNLGTNANAAKAKQALKCIKGLETRKYKPRKYEELFENCVLKDRRLQREDIYETVYNSQNTKQRYSIEPTFNDKGGEETMVQERNYTPFDGKENDWGSFAKQQAEFYRNAGQYITNLQIDIKEIEAEIEDIMGVSEHSEVTKMQPVENEQEEKMHVVEYS</sequence>
<dbReference type="AlphaFoldDB" id="A0A3R6I7X3"/>
<reference evidence="2 3" key="1">
    <citation type="submission" date="2018-08" db="EMBL/GenBank/DDBJ databases">
        <title>A genome reference for cultivated species of the human gut microbiota.</title>
        <authorList>
            <person name="Zou Y."/>
            <person name="Xue W."/>
            <person name="Luo G."/>
        </authorList>
    </citation>
    <scope>NUCLEOTIDE SEQUENCE [LARGE SCALE GENOMIC DNA]</scope>
    <source>
        <strain evidence="2 3">AM22-21LB</strain>
    </source>
</reference>